<keyword evidence="5" id="KW-0472">Membrane</keyword>
<evidence type="ECO:0000259" key="11">
    <source>
        <dbReference type="PROSITE" id="PS50106"/>
    </source>
</evidence>
<dbReference type="PANTHER" id="PTHR45725">
    <property type="entry name" value="FORMIN HOMOLOGY 2 FAMILY MEMBER"/>
    <property type="match status" value="1"/>
</dbReference>
<dbReference type="Proteomes" id="UP000010552">
    <property type="component" value="Unassembled WGS sequence"/>
</dbReference>
<dbReference type="FunCoup" id="L5L1Z3">
    <property type="interactions" value="99"/>
</dbReference>
<feature type="region of interest" description="Disordered" evidence="10">
    <location>
        <begin position="479"/>
        <end position="514"/>
    </location>
</feature>
<feature type="domain" description="FH2" evidence="12">
    <location>
        <begin position="674"/>
        <end position="1098"/>
    </location>
</feature>
<feature type="region of interest" description="Disordered" evidence="10">
    <location>
        <begin position="528"/>
        <end position="584"/>
    </location>
</feature>
<dbReference type="PROSITE" id="PS51444">
    <property type="entry name" value="FH2"/>
    <property type="match status" value="1"/>
</dbReference>
<dbReference type="AlphaFoldDB" id="L5L1Z3"/>
<keyword evidence="6" id="KW-0628">Postsynaptic cell membrane</keyword>
<dbReference type="InterPro" id="IPR051425">
    <property type="entry name" value="Formin_Homology"/>
</dbReference>
<dbReference type="SMART" id="SM00228">
    <property type="entry name" value="PDZ"/>
    <property type="match status" value="1"/>
</dbReference>
<gene>
    <name evidence="13" type="ORF">PAL_GLEAN10018954</name>
</gene>
<dbReference type="InterPro" id="IPR015425">
    <property type="entry name" value="FH2_Formin"/>
</dbReference>
<dbReference type="SUPFAM" id="SSF101447">
    <property type="entry name" value="Formin homology 2 domain (FH2 domain)"/>
    <property type="match status" value="1"/>
</dbReference>
<keyword evidence="2" id="KW-0597">Phosphoprotein</keyword>
<dbReference type="SMART" id="SM00498">
    <property type="entry name" value="FH2"/>
    <property type="match status" value="1"/>
</dbReference>
<accession>L5L1Z3</accession>
<protein>
    <recommendedName>
        <fullName evidence="8">Delphilin</fullName>
    </recommendedName>
    <alternativeName>
        <fullName evidence="9">Glutamate receptor, ionotropic, delta 2-interacting protein 1</fullName>
    </alternativeName>
</protein>
<dbReference type="PROSITE" id="PS50106">
    <property type="entry name" value="PDZ"/>
    <property type="match status" value="1"/>
</dbReference>
<dbReference type="InterPro" id="IPR001478">
    <property type="entry name" value="PDZ"/>
</dbReference>
<dbReference type="eggNOG" id="KOG3589">
    <property type="taxonomic scope" value="Eukaryota"/>
</dbReference>
<name>L5L1Z3_PTEAL</name>
<dbReference type="STRING" id="9402.L5L1Z3"/>
<evidence type="ECO:0000256" key="5">
    <source>
        <dbReference type="ARBA" id="ARBA00023136"/>
    </source>
</evidence>
<evidence type="ECO:0000313" key="14">
    <source>
        <dbReference type="Proteomes" id="UP000010552"/>
    </source>
</evidence>
<reference evidence="14" key="1">
    <citation type="journal article" date="2013" name="Science">
        <title>Comparative analysis of bat genomes provides insight into the evolution of flight and immunity.</title>
        <authorList>
            <person name="Zhang G."/>
            <person name="Cowled C."/>
            <person name="Shi Z."/>
            <person name="Huang Z."/>
            <person name="Bishop-Lilly K.A."/>
            <person name="Fang X."/>
            <person name="Wynne J.W."/>
            <person name="Xiong Z."/>
            <person name="Baker M.L."/>
            <person name="Zhao W."/>
            <person name="Tachedjian M."/>
            <person name="Zhu Y."/>
            <person name="Zhou P."/>
            <person name="Jiang X."/>
            <person name="Ng J."/>
            <person name="Yang L."/>
            <person name="Wu L."/>
            <person name="Xiao J."/>
            <person name="Feng Y."/>
            <person name="Chen Y."/>
            <person name="Sun X."/>
            <person name="Zhang Y."/>
            <person name="Marsh G.A."/>
            <person name="Crameri G."/>
            <person name="Broder C.C."/>
            <person name="Frey K.G."/>
            <person name="Wang L.F."/>
            <person name="Wang J."/>
        </authorList>
    </citation>
    <scope>NUCLEOTIDE SEQUENCE [LARGE SCALE GENOMIC DNA]</scope>
</reference>
<organism evidence="13 14">
    <name type="scientific">Pteropus alecto</name>
    <name type="common">Black flying fox</name>
    <dbReference type="NCBI Taxonomy" id="9402"/>
    <lineage>
        <taxon>Eukaryota</taxon>
        <taxon>Metazoa</taxon>
        <taxon>Chordata</taxon>
        <taxon>Craniata</taxon>
        <taxon>Vertebrata</taxon>
        <taxon>Euteleostomi</taxon>
        <taxon>Mammalia</taxon>
        <taxon>Eutheria</taxon>
        <taxon>Laurasiatheria</taxon>
        <taxon>Chiroptera</taxon>
        <taxon>Yinpterochiroptera</taxon>
        <taxon>Pteropodoidea</taxon>
        <taxon>Pteropodidae</taxon>
        <taxon>Pteropodinae</taxon>
        <taxon>Pteropus</taxon>
    </lineage>
</organism>
<evidence type="ECO:0000256" key="4">
    <source>
        <dbReference type="ARBA" id="ARBA00023018"/>
    </source>
</evidence>
<dbReference type="PANTHER" id="PTHR45725:SF3">
    <property type="entry name" value="DELPHILIN"/>
    <property type="match status" value="1"/>
</dbReference>
<feature type="compositionally biased region" description="Low complexity" evidence="10">
    <location>
        <begin position="21"/>
        <end position="31"/>
    </location>
</feature>
<feature type="region of interest" description="Disordered" evidence="10">
    <location>
        <begin position="437"/>
        <end position="461"/>
    </location>
</feature>
<sequence length="1098" mass="120542">MLAPGPVTSVPLVSGLVGGSQVQSKAQVAAQEETQNQDKAQHEDNPWEGQEQVLGTKKQQHVRQLGRDTSKGQHLPSLVLCTGPYPLGTMMCKDWGNSCDQDRWRACSCAADIPGDKETKEVDNSKNKLFGVKVDEILGDQLTAKEQVFTALKQFAAEQRVDDLVWALTLALPREARGPLLDNLRTVRVYKGNKSFGFTLRGHGPVWIESVLPGSPADNASLRSGDRILFLNGLDMRNCSHDKVVSMLQGSGAMPTLVVEEGLVPFASDSDSLDSPNPSSALTSLQWVAEILPSSIRVQGRTFSQQLEHLLTPPERYGVCRALESFFQHRNIDTLIVDVYPVLDTPAKQVLWQFIYQLLTYEEQELCQEKIACFLGYTAMTEPEPSLDLEPELEPEPEPVPEPQPRSSLRASSVCRRSLRSPGLEASLGCGPSDCPEMPLPLIPGERQAGDGTSLPETPNPKMMSAVYAELESRLSSSFKGKMGTTSRSRASPPVPNPAGTAGPRTLSSVSWPSERLVPSPCYYPLCSGGPASPSSSESHPYASLDSSRAPSPQPDHGPIHSDSPPSPDLARQPSRKLFTFSRPARTRDTDRFLDALSEQLGPRVTVVDDFLSPENDYEEMSFHDDQGSFVTNERSSASECISSSEEGSSLTYSSVSDHIPCLCSPVLSRGLGHRRSGTSHTSVKRLRWEQVENSEGTIWGQLGEDSDYDKLSDMVKYLDLELHFGTQKPAKPVPGPEPFRKKEVVEILSHKKAYNTSQVDLEAPPGLTLAAPPAAILLAHLKLSPAELRQVLMSMEPRRLEPAHLAQLLLFAPDADEELRYQAFREAPGRLSEPDQFVLQMLSVPEYKTRLRSLHFQATLQEKTEEIRASLECLRQASLELKNSRKLAKILEFVLAMGNYLNDGQPKTNKTTGFKINFLTELNSTKTVDGKSTFLHVLARSLSQHFPELLGCAQDLPTVPLAAKVNQRALTSDLADLHGTISEIQAACQSMVPSSEDKFAVVMTVPSEQPVPELEWPLGSFLETAQPVLRALDGLQREAMEELGKALAFFGEDSKATTSEAFFGIFAEFMSKFERALSDLQAGEGMRSSGMVSPLAW</sequence>
<keyword evidence="14" id="KW-1185">Reference proteome</keyword>
<dbReference type="Pfam" id="PF00595">
    <property type="entry name" value="PDZ"/>
    <property type="match status" value="1"/>
</dbReference>
<evidence type="ECO:0000256" key="8">
    <source>
        <dbReference type="ARBA" id="ARBA00069155"/>
    </source>
</evidence>
<dbReference type="CDD" id="cd07355">
    <property type="entry name" value="HN_L-delphilin-R2_like"/>
    <property type="match status" value="1"/>
</dbReference>
<evidence type="ECO:0000256" key="2">
    <source>
        <dbReference type="ARBA" id="ARBA00022553"/>
    </source>
</evidence>
<evidence type="ECO:0000256" key="7">
    <source>
        <dbReference type="ARBA" id="ARBA00034100"/>
    </source>
</evidence>
<evidence type="ECO:0000256" key="9">
    <source>
        <dbReference type="ARBA" id="ARBA00077105"/>
    </source>
</evidence>
<feature type="compositionally biased region" description="Low complexity" evidence="10">
    <location>
        <begin position="528"/>
        <end position="544"/>
    </location>
</feature>
<dbReference type="GO" id="GO:0045211">
    <property type="term" value="C:postsynaptic membrane"/>
    <property type="evidence" value="ECO:0007669"/>
    <property type="project" value="UniProtKB-SubCell"/>
</dbReference>
<dbReference type="Gene3D" id="2.30.42.10">
    <property type="match status" value="1"/>
</dbReference>
<dbReference type="InterPro" id="IPR042201">
    <property type="entry name" value="FH2_Formin_sf"/>
</dbReference>
<dbReference type="FunFam" id="1.20.58.2220:FF:000008">
    <property type="entry name" value="Grid2 interacting protein"/>
    <property type="match status" value="1"/>
</dbReference>
<proteinExistence type="predicted"/>
<evidence type="ECO:0000256" key="10">
    <source>
        <dbReference type="SAM" id="MobiDB-lite"/>
    </source>
</evidence>
<dbReference type="InParanoid" id="L5L1Z3"/>
<dbReference type="Gene3D" id="1.20.58.2220">
    <property type="entry name" value="Formin, FH2 domain"/>
    <property type="match status" value="1"/>
</dbReference>
<feature type="region of interest" description="Disordered" evidence="10">
    <location>
        <begin position="21"/>
        <end position="47"/>
    </location>
</feature>
<keyword evidence="1" id="KW-1003">Cell membrane</keyword>
<dbReference type="CDD" id="cd06744">
    <property type="entry name" value="PDZ2_L-delphilin-like"/>
    <property type="match status" value="1"/>
</dbReference>
<dbReference type="Gene3D" id="1.20.1160.20">
    <property type="match status" value="2"/>
</dbReference>
<feature type="compositionally biased region" description="Polar residues" evidence="10">
    <location>
        <begin position="479"/>
        <end position="490"/>
    </location>
</feature>
<feature type="domain" description="PDZ" evidence="11">
    <location>
        <begin position="186"/>
        <end position="263"/>
    </location>
</feature>
<feature type="compositionally biased region" description="Acidic residues" evidence="10">
    <location>
        <begin position="385"/>
        <end position="399"/>
    </location>
</feature>
<dbReference type="SUPFAM" id="SSF50156">
    <property type="entry name" value="PDZ domain-like"/>
    <property type="match status" value="1"/>
</dbReference>
<dbReference type="Pfam" id="PF02181">
    <property type="entry name" value="FH2"/>
    <property type="match status" value="1"/>
</dbReference>
<keyword evidence="4" id="KW-0770">Synapse</keyword>
<feature type="region of interest" description="Disordered" evidence="10">
    <location>
        <begin position="384"/>
        <end position="414"/>
    </location>
</feature>
<evidence type="ECO:0000259" key="12">
    <source>
        <dbReference type="PROSITE" id="PS51444"/>
    </source>
</evidence>
<evidence type="ECO:0000256" key="6">
    <source>
        <dbReference type="ARBA" id="ARBA00023257"/>
    </source>
</evidence>
<evidence type="ECO:0000313" key="13">
    <source>
        <dbReference type="EMBL" id="ELK17420.1"/>
    </source>
</evidence>
<dbReference type="InterPro" id="IPR036034">
    <property type="entry name" value="PDZ_sf"/>
</dbReference>
<evidence type="ECO:0000256" key="1">
    <source>
        <dbReference type="ARBA" id="ARBA00022475"/>
    </source>
</evidence>
<comment type="subcellular location">
    <subcellularLocation>
        <location evidence="7">Postsynaptic cell membrane</location>
    </subcellularLocation>
</comment>
<evidence type="ECO:0000256" key="3">
    <source>
        <dbReference type="ARBA" id="ARBA00022737"/>
    </source>
</evidence>
<keyword evidence="3" id="KW-0677">Repeat</keyword>
<dbReference type="EMBL" id="KB030406">
    <property type="protein sequence ID" value="ELK17420.1"/>
    <property type="molecule type" value="Genomic_DNA"/>
</dbReference>
<dbReference type="eggNOG" id="KOG1922">
    <property type="taxonomic scope" value="Eukaryota"/>
</dbReference>